<dbReference type="EMBL" id="CP106735">
    <property type="protein sequence ID" value="UXX81034.1"/>
    <property type="molecule type" value="Genomic_DNA"/>
</dbReference>
<feature type="transmembrane region" description="Helical" evidence="4">
    <location>
        <begin position="229"/>
        <end position="252"/>
    </location>
</feature>
<dbReference type="SMART" id="SM00342">
    <property type="entry name" value="HTH_ARAC"/>
    <property type="match status" value="1"/>
</dbReference>
<dbReference type="Gene3D" id="1.10.10.60">
    <property type="entry name" value="Homeodomain-like"/>
    <property type="match status" value="1"/>
</dbReference>
<dbReference type="Proteomes" id="UP001062165">
    <property type="component" value="Chromosome"/>
</dbReference>
<evidence type="ECO:0000256" key="3">
    <source>
        <dbReference type="ARBA" id="ARBA00023163"/>
    </source>
</evidence>
<organism evidence="6 7">
    <name type="scientific">Reichenbachiella carrageenanivorans</name>
    <dbReference type="NCBI Taxonomy" id="2979869"/>
    <lineage>
        <taxon>Bacteria</taxon>
        <taxon>Pseudomonadati</taxon>
        <taxon>Bacteroidota</taxon>
        <taxon>Cytophagia</taxon>
        <taxon>Cytophagales</taxon>
        <taxon>Reichenbachiellaceae</taxon>
        <taxon>Reichenbachiella</taxon>
    </lineage>
</organism>
<keyword evidence="7" id="KW-1185">Reference proteome</keyword>
<keyword evidence="2" id="KW-0238">DNA-binding</keyword>
<keyword evidence="4" id="KW-0472">Membrane</keyword>
<dbReference type="PROSITE" id="PS00041">
    <property type="entry name" value="HTH_ARAC_FAMILY_1"/>
    <property type="match status" value="1"/>
</dbReference>
<evidence type="ECO:0000256" key="4">
    <source>
        <dbReference type="SAM" id="Phobius"/>
    </source>
</evidence>
<dbReference type="InterPro" id="IPR009057">
    <property type="entry name" value="Homeodomain-like_sf"/>
</dbReference>
<dbReference type="PANTHER" id="PTHR43280">
    <property type="entry name" value="ARAC-FAMILY TRANSCRIPTIONAL REGULATOR"/>
    <property type="match status" value="1"/>
</dbReference>
<evidence type="ECO:0000313" key="7">
    <source>
        <dbReference type="Proteomes" id="UP001062165"/>
    </source>
</evidence>
<dbReference type="SUPFAM" id="SSF46689">
    <property type="entry name" value="Homeodomain-like"/>
    <property type="match status" value="1"/>
</dbReference>
<keyword evidence="4" id="KW-1133">Transmembrane helix</keyword>
<proteinExistence type="predicted"/>
<feature type="transmembrane region" description="Helical" evidence="4">
    <location>
        <begin position="114"/>
        <end position="133"/>
    </location>
</feature>
<dbReference type="PANTHER" id="PTHR43280:SF29">
    <property type="entry name" value="ARAC-FAMILY TRANSCRIPTIONAL REGULATOR"/>
    <property type="match status" value="1"/>
</dbReference>
<feature type="transmembrane region" description="Helical" evidence="4">
    <location>
        <begin position="20"/>
        <end position="43"/>
    </location>
</feature>
<keyword evidence="3" id="KW-0804">Transcription</keyword>
<keyword evidence="4" id="KW-0812">Transmembrane</keyword>
<protein>
    <submittedName>
        <fullName evidence="6">Helix-turn-helix transcriptional regulator</fullName>
    </submittedName>
</protein>
<feature type="domain" description="HTH araC/xylS-type" evidence="5">
    <location>
        <begin position="290"/>
        <end position="392"/>
    </location>
</feature>
<evidence type="ECO:0000313" key="6">
    <source>
        <dbReference type="EMBL" id="UXX81034.1"/>
    </source>
</evidence>
<dbReference type="InterPro" id="IPR018062">
    <property type="entry name" value="HTH_AraC-typ_CS"/>
</dbReference>
<evidence type="ECO:0000256" key="2">
    <source>
        <dbReference type="ARBA" id="ARBA00023125"/>
    </source>
</evidence>
<feature type="transmembrane region" description="Helical" evidence="4">
    <location>
        <begin position="153"/>
        <end position="172"/>
    </location>
</feature>
<feature type="transmembrane region" description="Helical" evidence="4">
    <location>
        <begin position="184"/>
        <end position="209"/>
    </location>
</feature>
<gene>
    <name evidence="6" type="ORF">N7E81_07970</name>
</gene>
<sequence>MRLTHLELNFGDGEKAAFMEIVFLCGYAWVSIQSFLVAIAYLLKWKQPNNRFLFFVFAITSILVFVHYAYRFTGVLFSHPEFSFIHDVIELLYGPIIFHFATCITKEKLGKWAFLHYLPALIYSLYFVVFQLFAAKPFHLPSYVLTPAHTTVVYFVMFSLAIYAFGTFQLILKLQRDGKPISFLFSGWLNVLFVFLIMKVVHALILFVLKTYFTEFWFDGTTMRWSVDALFFTSCALLLIAHGNLTSFPRFFTFRFSGQSRNIGNVNVFQNLNEVIKVIDEKEVKQCGERMNVLFLEEVYTDSELSEQSLAKKIGLPKRHISRLLNFYLKTNFNEVVNFHRVNHAKKMLKDQNYEEETMFAIAMACGFKSESAFYANFKQFTGQTPKKFKES</sequence>
<evidence type="ECO:0000259" key="5">
    <source>
        <dbReference type="PROSITE" id="PS01124"/>
    </source>
</evidence>
<dbReference type="RefSeq" id="WP_263052763.1">
    <property type="nucleotide sequence ID" value="NZ_CP106735.1"/>
</dbReference>
<keyword evidence="1" id="KW-0805">Transcription regulation</keyword>
<feature type="transmembrane region" description="Helical" evidence="4">
    <location>
        <begin position="52"/>
        <end position="70"/>
    </location>
</feature>
<dbReference type="PROSITE" id="PS01124">
    <property type="entry name" value="HTH_ARAC_FAMILY_2"/>
    <property type="match status" value="1"/>
</dbReference>
<dbReference type="InterPro" id="IPR018060">
    <property type="entry name" value="HTH_AraC"/>
</dbReference>
<accession>A0ABY6D5D8</accession>
<reference evidence="6" key="1">
    <citation type="submission" date="2022-10" db="EMBL/GenBank/DDBJ databases">
        <title>Comparative genomics and taxonomic characterization of three novel marine species of genus Reichenbachiella exhibiting antioxidant and polysaccharide degradation activities.</title>
        <authorList>
            <person name="Muhammad N."/>
            <person name="Lee Y.-J."/>
            <person name="Ko J."/>
            <person name="Kim S.-G."/>
        </authorList>
    </citation>
    <scope>NUCLEOTIDE SEQUENCE</scope>
    <source>
        <strain evidence="6">Wsw4-B4</strain>
    </source>
</reference>
<evidence type="ECO:0000256" key="1">
    <source>
        <dbReference type="ARBA" id="ARBA00023015"/>
    </source>
</evidence>
<dbReference type="Pfam" id="PF12833">
    <property type="entry name" value="HTH_18"/>
    <property type="match status" value="1"/>
</dbReference>
<name>A0ABY6D5D8_9BACT</name>